<dbReference type="Gene3D" id="1.20.1250.20">
    <property type="entry name" value="MFS general substrate transporter like domains"/>
    <property type="match status" value="2"/>
</dbReference>
<dbReference type="SUPFAM" id="SSF103473">
    <property type="entry name" value="MFS general substrate transporter"/>
    <property type="match status" value="1"/>
</dbReference>
<evidence type="ECO:0000256" key="1">
    <source>
        <dbReference type="ARBA" id="ARBA00004651"/>
    </source>
</evidence>
<evidence type="ECO:0000256" key="5">
    <source>
        <dbReference type="ARBA" id="ARBA00023136"/>
    </source>
</evidence>
<keyword evidence="3 6" id="KW-0812">Transmembrane</keyword>
<name>A0A1J1JG34_PLAAG</name>
<dbReference type="PROSITE" id="PS50850">
    <property type="entry name" value="MFS"/>
    <property type="match status" value="1"/>
</dbReference>
<feature type="transmembrane region" description="Helical" evidence="6">
    <location>
        <begin position="242"/>
        <end position="265"/>
    </location>
</feature>
<dbReference type="PANTHER" id="PTHR43385">
    <property type="entry name" value="RIBOFLAVIN TRANSPORTER RIBJ"/>
    <property type="match status" value="1"/>
</dbReference>
<dbReference type="InterPro" id="IPR036259">
    <property type="entry name" value="MFS_trans_sf"/>
</dbReference>
<keyword evidence="4 6" id="KW-1133">Transmembrane helix</keyword>
<evidence type="ECO:0000313" key="8">
    <source>
        <dbReference type="EMBL" id="CUM60347.1"/>
    </source>
</evidence>
<dbReference type="AlphaFoldDB" id="A0A1J1JG34"/>
<feature type="domain" description="Major facilitator superfamily (MFS) profile" evidence="7">
    <location>
        <begin position="94"/>
        <end position="332"/>
    </location>
</feature>
<dbReference type="InterPro" id="IPR020846">
    <property type="entry name" value="MFS_dom"/>
</dbReference>
<comment type="subcellular location">
    <subcellularLocation>
        <location evidence="1">Cell membrane</location>
        <topology evidence="1">Multi-pass membrane protein</topology>
    </subcellularLocation>
</comment>
<feature type="transmembrane region" description="Helical" evidence="6">
    <location>
        <begin position="24"/>
        <end position="45"/>
    </location>
</feature>
<feature type="transmembrane region" description="Helical" evidence="6">
    <location>
        <begin position="94"/>
        <end position="116"/>
    </location>
</feature>
<evidence type="ECO:0000256" key="4">
    <source>
        <dbReference type="ARBA" id="ARBA00022989"/>
    </source>
</evidence>
<protein>
    <submittedName>
        <fullName evidence="8">Major facilitator superfamily MFS_1</fullName>
    </submittedName>
</protein>
<feature type="transmembrane region" description="Helical" evidence="6">
    <location>
        <begin position="57"/>
        <end position="82"/>
    </location>
</feature>
<dbReference type="InterPro" id="IPR052983">
    <property type="entry name" value="MFS_Riboflavin_Transporter"/>
</dbReference>
<evidence type="ECO:0000256" key="3">
    <source>
        <dbReference type="ARBA" id="ARBA00022692"/>
    </source>
</evidence>
<reference evidence="8" key="1">
    <citation type="submission" date="2015-09" db="EMBL/GenBank/DDBJ databases">
        <authorList>
            <person name="Jackson K.R."/>
            <person name="Lunt B.L."/>
            <person name="Fisher J.N.B."/>
            <person name="Gardner A.V."/>
            <person name="Bailey M.E."/>
            <person name="Deus L.M."/>
            <person name="Earl A.S."/>
            <person name="Gibby P.D."/>
            <person name="Hartmann K.A."/>
            <person name="Liu J.E."/>
            <person name="Manci A.M."/>
            <person name="Nielsen D.A."/>
            <person name="Solomon M.B."/>
            <person name="Breakwell D.P."/>
            <person name="Burnett S.H."/>
            <person name="Grose J.H."/>
        </authorList>
    </citation>
    <scope>NUCLEOTIDE SEQUENCE</scope>
    <source>
        <strain evidence="8">7805</strain>
    </source>
</reference>
<evidence type="ECO:0000256" key="6">
    <source>
        <dbReference type="SAM" id="Phobius"/>
    </source>
</evidence>
<proteinExistence type="predicted"/>
<feature type="transmembrane region" description="Helical" evidence="6">
    <location>
        <begin position="307"/>
        <end position="327"/>
    </location>
</feature>
<dbReference type="GO" id="GO:0005886">
    <property type="term" value="C:plasma membrane"/>
    <property type="evidence" value="ECO:0007669"/>
    <property type="project" value="UniProtKB-SubCell"/>
</dbReference>
<organism evidence="8">
    <name type="scientific">Planktothrix agardhii</name>
    <name type="common">Oscillatoria agardhii</name>
    <dbReference type="NCBI Taxonomy" id="1160"/>
    <lineage>
        <taxon>Bacteria</taxon>
        <taxon>Bacillati</taxon>
        <taxon>Cyanobacteriota</taxon>
        <taxon>Cyanophyceae</taxon>
        <taxon>Oscillatoriophycideae</taxon>
        <taxon>Oscillatoriales</taxon>
        <taxon>Microcoleaceae</taxon>
        <taxon>Planktothrix</taxon>
    </lineage>
</organism>
<dbReference type="RefSeq" id="WP_254034515.1">
    <property type="nucleotide sequence ID" value="NZ_LR882950.1"/>
</dbReference>
<feature type="transmembrane region" description="Helical" evidence="6">
    <location>
        <begin position="277"/>
        <end position="295"/>
    </location>
</feature>
<sequence>MNIINNHGTKINILGIPADRGRWLLIPLGMTILLCLGSVYSWSIFRTPLEKELGISASASLLPFTFILVFYAAVMPIAGFYIPRIGTRLMTAVGGMIVGLGYILSSFATNVTTLVMKLPPQGWHPRQNMANSTSILASSYPKNLLRSRSFYGLWICYVIGTLVGLSAIGISSTVGEEIINIDPTVAASSVSLFALFNGVSRPLFGWLVDRFKPHYIAILSYVLILIACILMVNAQTGQVGNYLIAFCLFWFCLGGWLAMAPTITLGFFNPEQYAQNYGIVFTAYGVGALIGTLATGRIRDLFGTYTYVFYPMAFLAMIGIIVACFLLKKERF</sequence>
<dbReference type="EMBL" id="LO018304">
    <property type="protein sequence ID" value="CUM60347.1"/>
    <property type="molecule type" value="Genomic_DNA"/>
</dbReference>
<evidence type="ECO:0000259" key="7">
    <source>
        <dbReference type="PROSITE" id="PS50850"/>
    </source>
</evidence>
<dbReference type="InterPro" id="IPR011701">
    <property type="entry name" value="MFS"/>
</dbReference>
<feature type="transmembrane region" description="Helical" evidence="6">
    <location>
        <begin position="150"/>
        <end position="170"/>
    </location>
</feature>
<feature type="transmembrane region" description="Helical" evidence="6">
    <location>
        <begin position="215"/>
        <end position="236"/>
    </location>
</feature>
<dbReference type="GO" id="GO:0022857">
    <property type="term" value="F:transmembrane transporter activity"/>
    <property type="evidence" value="ECO:0007669"/>
    <property type="project" value="InterPro"/>
</dbReference>
<evidence type="ECO:0000256" key="2">
    <source>
        <dbReference type="ARBA" id="ARBA00022448"/>
    </source>
</evidence>
<accession>A0A1J1JG34</accession>
<gene>
    <name evidence="8" type="ORF">PLAM_2381</name>
</gene>
<dbReference type="Pfam" id="PF07690">
    <property type="entry name" value="MFS_1"/>
    <property type="match status" value="1"/>
</dbReference>
<dbReference type="PANTHER" id="PTHR43385:SF1">
    <property type="entry name" value="RIBOFLAVIN TRANSPORTER RIBJ"/>
    <property type="match status" value="1"/>
</dbReference>
<keyword evidence="5 6" id="KW-0472">Membrane</keyword>
<keyword evidence="2" id="KW-0813">Transport</keyword>